<sequence length="216" mass="25100">MEEEEEWQFVNTEIQKHTIPKPTEYHIGLLKEEGVWKWVNGRPLTIDKWQKIEPDYRQPSGDGDVAVMAKDYPKFTQGLFNDLAKHKKRPFICEIPKGDYCTIKAEVAVLVQDSLLISDTTIQNIQSTVKRLFSTLEAKDPSAIYNFAFAMYAERRKMSPFGSKEDTIMSKDKEIKRCAADRDLGNKNLLNRTLNKMISDRFMRRPKNTEKVSVNY</sequence>
<dbReference type="Proteomes" id="UP001159427">
    <property type="component" value="Unassembled WGS sequence"/>
</dbReference>
<protein>
    <recommendedName>
        <fullName evidence="1">C-type lectin domain-containing protein</fullName>
    </recommendedName>
</protein>
<dbReference type="PROSITE" id="PS50041">
    <property type="entry name" value="C_TYPE_LECTIN_2"/>
    <property type="match status" value="1"/>
</dbReference>
<accession>A0ABN8T4U0</accession>
<dbReference type="InterPro" id="IPR001304">
    <property type="entry name" value="C-type_lectin-like"/>
</dbReference>
<dbReference type="Pfam" id="PF00059">
    <property type="entry name" value="Lectin_C"/>
    <property type="match status" value="1"/>
</dbReference>
<evidence type="ECO:0000313" key="2">
    <source>
        <dbReference type="EMBL" id="CAH3199345.1"/>
    </source>
</evidence>
<organism evidence="2 3">
    <name type="scientific">Porites evermanni</name>
    <dbReference type="NCBI Taxonomy" id="104178"/>
    <lineage>
        <taxon>Eukaryota</taxon>
        <taxon>Metazoa</taxon>
        <taxon>Cnidaria</taxon>
        <taxon>Anthozoa</taxon>
        <taxon>Hexacorallia</taxon>
        <taxon>Scleractinia</taxon>
        <taxon>Fungiina</taxon>
        <taxon>Poritidae</taxon>
        <taxon>Porites</taxon>
    </lineage>
</organism>
<dbReference type="Gene3D" id="3.10.100.10">
    <property type="entry name" value="Mannose-Binding Protein A, subunit A"/>
    <property type="match status" value="1"/>
</dbReference>
<dbReference type="InterPro" id="IPR016187">
    <property type="entry name" value="CTDL_fold"/>
</dbReference>
<feature type="non-terminal residue" evidence="2">
    <location>
        <position position="216"/>
    </location>
</feature>
<evidence type="ECO:0000259" key="1">
    <source>
        <dbReference type="PROSITE" id="PS50041"/>
    </source>
</evidence>
<dbReference type="EMBL" id="CALNXI010007391">
    <property type="protein sequence ID" value="CAH3199345.1"/>
    <property type="molecule type" value="Genomic_DNA"/>
</dbReference>
<dbReference type="SUPFAM" id="SSF56436">
    <property type="entry name" value="C-type lectin-like"/>
    <property type="match status" value="1"/>
</dbReference>
<keyword evidence="3" id="KW-1185">Reference proteome</keyword>
<reference evidence="2 3" key="1">
    <citation type="submission" date="2022-05" db="EMBL/GenBank/DDBJ databases">
        <authorList>
            <consortium name="Genoscope - CEA"/>
            <person name="William W."/>
        </authorList>
    </citation>
    <scope>NUCLEOTIDE SEQUENCE [LARGE SCALE GENOMIC DNA]</scope>
</reference>
<evidence type="ECO:0000313" key="3">
    <source>
        <dbReference type="Proteomes" id="UP001159427"/>
    </source>
</evidence>
<gene>
    <name evidence="2" type="ORF">PEVE_00040471</name>
</gene>
<dbReference type="InterPro" id="IPR016186">
    <property type="entry name" value="C-type_lectin-like/link_sf"/>
</dbReference>
<comment type="caution">
    <text evidence="2">The sequence shown here is derived from an EMBL/GenBank/DDBJ whole genome shotgun (WGS) entry which is preliminary data.</text>
</comment>
<proteinExistence type="predicted"/>
<feature type="domain" description="C-type lectin" evidence="1">
    <location>
        <begin position="1"/>
        <end position="94"/>
    </location>
</feature>
<name>A0ABN8T4U0_9CNID</name>